<keyword evidence="3" id="KW-0233">DNA recombination</keyword>
<evidence type="ECO:0000256" key="4">
    <source>
        <dbReference type="PROSITE-ProRule" id="PRU10137"/>
    </source>
</evidence>
<evidence type="ECO:0000256" key="3">
    <source>
        <dbReference type="ARBA" id="ARBA00023172"/>
    </source>
</evidence>
<evidence type="ECO:0000259" key="6">
    <source>
        <dbReference type="PROSITE" id="PS51737"/>
    </source>
</evidence>
<sequence length="509" mass="59085">MKTAILYIRVSTDEQADKGYSLQHQEESLRKYCLHNDIEVRKVVQEDYSAKTFRRPAWTEMLDDIKKRKMSAKLVLFTKWDRFSRNAGDAYQMISILRKLGVEPQGIEQPLDLSVPENKMMLAFYLAAPEVENDRRALNVFHGMRRARKDGRWLWKAPYGYRNRTTPEGRPTIVVHEEEAAHLNWIYTTIAEGNYSCEQIIKKARENGSKLTKNNFWWLIRNPFYYGKIFVPPYKDEQGEFVKGQHQPIITETLFNEAQLVLDGNKRNRKTQIVTSEQIPLRGVLDCPKCSRSLTASASKGRKQYYHYYHCTSKCGIRFKADEVNDSFVKHLANFKPKPEFIGVIKTIFSQLFDKEKKLRNKGKTQIVDLIDQENDKMAKARKLLLNDSITPEDYKEMKRDCEAEITSLEIELAKVAPPLDLQPIKFLDSVLKMASNIDNLYVTANVELKRRIVGSIYPKNWCFDGTQHRTTLANEALRSFYLINNMLESKKISPKSKISTLDSVVVQS</sequence>
<dbReference type="Proteomes" id="UP001595766">
    <property type="component" value="Unassembled WGS sequence"/>
</dbReference>
<dbReference type="PROSITE" id="PS00397">
    <property type="entry name" value="RECOMBINASES_1"/>
    <property type="match status" value="1"/>
</dbReference>
<dbReference type="EMBL" id="JBHSAV010000053">
    <property type="protein sequence ID" value="MFC3977158.1"/>
    <property type="molecule type" value="Genomic_DNA"/>
</dbReference>
<proteinExistence type="predicted"/>
<dbReference type="Gene3D" id="3.90.1750.20">
    <property type="entry name" value="Putative Large Serine Recombinase, Chain B, Domain 2"/>
    <property type="match status" value="1"/>
</dbReference>
<evidence type="ECO:0000313" key="7">
    <source>
        <dbReference type="EMBL" id="MFC3977158.1"/>
    </source>
</evidence>
<keyword evidence="1" id="KW-0229">DNA integration</keyword>
<dbReference type="PROSITE" id="PS51737">
    <property type="entry name" value="RECOMBINASE_DNA_BIND"/>
    <property type="match status" value="1"/>
</dbReference>
<evidence type="ECO:0000256" key="1">
    <source>
        <dbReference type="ARBA" id="ARBA00022908"/>
    </source>
</evidence>
<dbReference type="InterPro" id="IPR036162">
    <property type="entry name" value="Resolvase-like_N_sf"/>
</dbReference>
<accession>A0ABV8ELG7</accession>
<reference evidence="8" key="1">
    <citation type="journal article" date="2019" name="Int. J. Syst. Evol. Microbiol.">
        <title>The Global Catalogue of Microorganisms (GCM) 10K type strain sequencing project: providing services to taxonomists for standard genome sequencing and annotation.</title>
        <authorList>
            <consortium name="The Broad Institute Genomics Platform"/>
            <consortium name="The Broad Institute Genome Sequencing Center for Infectious Disease"/>
            <person name="Wu L."/>
            <person name="Ma J."/>
        </authorList>
    </citation>
    <scope>NUCLEOTIDE SEQUENCE [LARGE SCALE GENOMIC DNA]</scope>
    <source>
        <strain evidence="8">CECT 8551</strain>
    </source>
</reference>
<protein>
    <submittedName>
        <fullName evidence="7">Recombinase family protein</fullName>
    </submittedName>
</protein>
<dbReference type="InterPro" id="IPR006119">
    <property type="entry name" value="Resolv_N"/>
</dbReference>
<dbReference type="InterPro" id="IPR038109">
    <property type="entry name" value="DNA_bind_recomb_sf"/>
</dbReference>
<dbReference type="RefSeq" id="WP_241291723.1">
    <property type="nucleotide sequence ID" value="NZ_JAKZGR010000002.1"/>
</dbReference>
<dbReference type="SUPFAM" id="SSF53041">
    <property type="entry name" value="Resolvase-like"/>
    <property type="match status" value="1"/>
</dbReference>
<feature type="domain" description="Recombinase" evidence="6">
    <location>
        <begin position="158"/>
        <end position="268"/>
    </location>
</feature>
<dbReference type="PANTHER" id="PTHR30461">
    <property type="entry name" value="DNA-INVERTASE FROM LAMBDOID PROPHAGE"/>
    <property type="match status" value="1"/>
</dbReference>
<dbReference type="Pfam" id="PF00239">
    <property type="entry name" value="Resolvase"/>
    <property type="match status" value="1"/>
</dbReference>
<dbReference type="Pfam" id="PF07508">
    <property type="entry name" value="Recombinase"/>
    <property type="match status" value="1"/>
</dbReference>
<feature type="active site" description="O-(5'-phospho-DNA)-serine intermediate" evidence="4">
    <location>
        <position position="11"/>
    </location>
</feature>
<dbReference type="InterPro" id="IPR011109">
    <property type="entry name" value="DNA_bind_recombinase_dom"/>
</dbReference>
<dbReference type="InterPro" id="IPR050639">
    <property type="entry name" value="SSR_resolvase"/>
</dbReference>
<dbReference type="SMART" id="SM00857">
    <property type="entry name" value="Resolvase"/>
    <property type="match status" value="1"/>
</dbReference>
<keyword evidence="2" id="KW-0238">DNA-binding</keyword>
<dbReference type="CDD" id="cd00338">
    <property type="entry name" value="Ser_Recombinase"/>
    <property type="match status" value="1"/>
</dbReference>
<evidence type="ECO:0000256" key="2">
    <source>
        <dbReference type="ARBA" id="ARBA00023125"/>
    </source>
</evidence>
<evidence type="ECO:0000259" key="5">
    <source>
        <dbReference type="PROSITE" id="PS51736"/>
    </source>
</evidence>
<dbReference type="PANTHER" id="PTHR30461:SF23">
    <property type="entry name" value="DNA RECOMBINASE-RELATED"/>
    <property type="match status" value="1"/>
</dbReference>
<dbReference type="PROSITE" id="PS51736">
    <property type="entry name" value="RECOMBINASES_3"/>
    <property type="match status" value="1"/>
</dbReference>
<evidence type="ECO:0000313" key="8">
    <source>
        <dbReference type="Proteomes" id="UP001595766"/>
    </source>
</evidence>
<name>A0ABV8ELG7_9BACT</name>
<keyword evidence="8" id="KW-1185">Reference proteome</keyword>
<dbReference type="Gene3D" id="3.40.50.1390">
    <property type="entry name" value="Resolvase, N-terminal catalytic domain"/>
    <property type="match status" value="1"/>
</dbReference>
<dbReference type="InterPro" id="IPR006118">
    <property type="entry name" value="Recombinase_CS"/>
</dbReference>
<gene>
    <name evidence="7" type="ORF">ACFOUP_12290</name>
</gene>
<comment type="caution">
    <text evidence="7">The sequence shown here is derived from an EMBL/GenBank/DDBJ whole genome shotgun (WGS) entry which is preliminary data.</text>
</comment>
<organism evidence="7 8">
    <name type="scientific">Belliella kenyensis</name>
    <dbReference type="NCBI Taxonomy" id="1472724"/>
    <lineage>
        <taxon>Bacteria</taxon>
        <taxon>Pseudomonadati</taxon>
        <taxon>Bacteroidota</taxon>
        <taxon>Cytophagia</taxon>
        <taxon>Cytophagales</taxon>
        <taxon>Cyclobacteriaceae</taxon>
        <taxon>Belliella</taxon>
    </lineage>
</organism>
<feature type="domain" description="Resolvase/invertase-type recombinase catalytic" evidence="5">
    <location>
        <begin position="3"/>
        <end position="151"/>
    </location>
</feature>